<feature type="transmembrane region" description="Helical" evidence="9">
    <location>
        <begin position="134"/>
        <end position="158"/>
    </location>
</feature>
<feature type="transmembrane region" description="Helical" evidence="9">
    <location>
        <begin position="669"/>
        <end position="691"/>
    </location>
</feature>
<organism evidence="10 11">
    <name type="scientific">Xiashengella succiniciproducens</name>
    <dbReference type="NCBI Taxonomy" id="2949635"/>
    <lineage>
        <taxon>Bacteria</taxon>
        <taxon>Pseudomonadati</taxon>
        <taxon>Bacteroidota</taxon>
        <taxon>Bacteroidia</taxon>
        <taxon>Marinilabiliales</taxon>
        <taxon>Marinilabiliaceae</taxon>
        <taxon>Xiashengella</taxon>
    </lineage>
</organism>
<dbReference type="EMBL" id="CP098400">
    <property type="protein sequence ID" value="URW80643.1"/>
    <property type="molecule type" value="Genomic_DNA"/>
</dbReference>
<comment type="subcellular location">
    <subcellularLocation>
        <location evidence="1">Cell membrane</location>
        <topology evidence="1">Multi-pass membrane protein</topology>
    </subcellularLocation>
    <subcellularLocation>
        <location evidence="8">Membrane</location>
        <topology evidence="8">Multi-pass membrane protein</topology>
    </subcellularLocation>
</comment>
<accession>A0A9J6ZSV9</accession>
<dbReference type="NCBIfam" id="TIGR00924">
    <property type="entry name" value="yjdL_sub1_fam"/>
    <property type="match status" value="1"/>
</dbReference>
<proteinExistence type="inferred from homology"/>
<feature type="transmembrane region" description="Helical" evidence="9">
    <location>
        <begin position="21"/>
        <end position="40"/>
    </location>
</feature>
<dbReference type="GO" id="GO:1904680">
    <property type="term" value="F:peptide transmembrane transporter activity"/>
    <property type="evidence" value="ECO:0007669"/>
    <property type="project" value="InterPro"/>
</dbReference>
<dbReference type="SUPFAM" id="SSF103473">
    <property type="entry name" value="MFS general substrate transporter"/>
    <property type="match status" value="1"/>
</dbReference>
<dbReference type="PROSITE" id="PS01023">
    <property type="entry name" value="PTR2_2"/>
    <property type="match status" value="1"/>
</dbReference>
<reference evidence="10" key="1">
    <citation type="submission" date="2022-05" db="EMBL/GenBank/DDBJ databases">
        <authorList>
            <person name="Sun X."/>
        </authorList>
    </citation>
    <scope>NUCLEOTIDE SEQUENCE</scope>
    <source>
        <strain evidence="10">Ai-910</strain>
    </source>
</reference>
<dbReference type="KEGG" id="alkq:M9189_04670"/>
<feature type="transmembrane region" description="Helical" evidence="9">
    <location>
        <begin position="213"/>
        <end position="233"/>
    </location>
</feature>
<dbReference type="PANTHER" id="PTHR23517:SF15">
    <property type="entry name" value="PROTON-DEPENDENT OLIGOPEPTIDE FAMILY TRANSPORT PROTEIN"/>
    <property type="match status" value="1"/>
</dbReference>
<keyword evidence="6 9" id="KW-1133">Transmembrane helix</keyword>
<dbReference type="GO" id="GO:0006857">
    <property type="term" value="P:oligopeptide transport"/>
    <property type="evidence" value="ECO:0007669"/>
    <property type="project" value="InterPro"/>
</dbReference>
<dbReference type="InterPro" id="IPR036259">
    <property type="entry name" value="MFS_trans_sf"/>
</dbReference>
<evidence type="ECO:0000256" key="9">
    <source>
        <dbReference type="SAM" id="Phobius"/>
    </source>
</evidence>
<dbReference type="InterPro" id="IPR018456">
    <property type="entry name" value="PTR2_symporter_CS"/>
</dbReference>
<evidence type="ECO:0000256" key="6">
    <source>
        <dbReference type="ARBA" id="ARBA00022989"/>
    </source>
</evidence>
<comment type="similarity">
    <text evidence="8">Belongs to the major facilitator superfamily. Proton-dependent oligopeptide transporter (POT/PTR) (TC 2.A.17) family.</text>
</comment>
<keyword evidence="3" id="KW-1003">Cell membrane</keyword>
<gene>
    <name evidence="10" type="ORF">M9189_04670</name>
</gene>
<evidence type="ECO:0000256" key="4">
    <source>
        <dbReference type="ARBA" id="ARBA00022692"/>
    </source>
</evidence>
<dbReference type="InterPro" id="IPR000109">
    <property type="entry name" value="POT_fam"/>
</dbReference>
<keyword evidence="2 8" id="KW-0813">Transport</keyword>
<feature type="transmembrane region" description="Helical" evidence="9">
    <location>
        <begin position="164"/>
        <end position="183"/>
    </location>
</feature>
<feature type="transmembrane region" description="Helical" evidence="9">
    <location>
        <begin position="97"/>
        <end position="113"/>
    </location>
</feature>
<feature type="transmembrane region" description="Helical" evidence="9">
    <location>
        <begin position="239"/>
        <end position="259"/>
    </location>
</feature>
<feature type="transmembrane region" description="Helical" evidence="9">
    <location>
        <begin position="315"/>
        <end position="335"/>
    </location>
</feature>
<dbReference type="Gene3D" id="1.20.1250.20">
    <property type="entry name" value="MFS general substrate transporter like domains"/>
    <property type="match status" value="1"/>
</dbReference>
<feature type="transmembrane region" description="Helical" evidence="9">
    <location>
        <begin position="266"/>
        <end position="283"/>
    </location>
</feature>
<keyword evidence="5" id="KW-0571">Peptide transport</keyword>
<sequence>MGQKHPRGLYSLFFTEMWERFSYYGMRALLILYMTRQMLYGDTTAYGIYAAYTALVYATPFIGGIIADQILGYRKAIFLGGVMMAIGMFAMTIESQFFFFTGMAFIIIGNGFFKPNISSMVGKLYEPGDSRRDGGFTIFYMGINLGAFFSPLTCGLVGELFGWHYGFGLAGIGMIAGLINFSLSKKNFADDNGTPPNPALLTKSVFLGLSREMFIYIGTFVAVPLIGILLWNFNLLDHFLPPFVGLVFLALLIMSIRMTKIERERMWVIIVLAFFSITFWAFFEQAGSSITLFTDYNVNRQLFGFTLPTSIFQSVNPLFIILLAPIFSTLWIALSRRNREPNTPVKFAMGLVLLGLGFGAFVLGASLAGDNGMVSMIFLILGYMLHTSGELCLSPVGLSMVTRLAPAKLVSMIMGAWFLSIAMAQFLGGTIAKFTSTERFMETGLQYEAKAKFLGNDTFLIRTYVVNESDTLYSEPLAVTFEVAKGVGEVKVTNDTIFRVYRALKPGAEVRTGLRTPLLDPTGDLVTFDINGQAKYGSYTFENDEFVYNAYELPDSVLQAGVVDTISFRAFETEKQERVTYGEMIITISNEEVFAPVAINTALNVKVPASTAIKKSVSTINVLENFYVADGRELQLEMVSEPEGGYANFGNVMNPFVGPTKTIHIYSNVFFYLFIIALATGVVVFALSPLLNKWQHSDKEGQSE</sequence>
<feature type="transmembrane region" description="Helical" evidence="9">
    <location>
        <begin position="46"/>
        <end position="66"/>
    </location>
</feature>
<dbReference type="CDD" id="cd17346">
    <property type="entry name" value="MFS_DtpA_like"/>
    <property type="match status" value="1"/>
</dbReference>
<evidence type="ECO:0000256" key="2">
    <source>
        <dbReference type="ARBA" id="ARBA00022448"/>
    </source>
</evidence>
<dbReference type="PROSITE" id="PS01022">
    <property type="entry name" value="PTR2_1"/>
    <property type="match status" value="1"/>
</dbReference>
<feature type="transmembrane region" description="Helical" evidence="9">
    <location>
        <begin position="73"/>
        <end position="91"/>
    </location>
</feature>
<feature type="transmembrane region" description="Helical" evidence="9">
    <location>
        <begin position="347"/>
        <end position="368"/>
    </location>
</feature>
<name>A0A9J6ZSV9_9BACT</name>
<evidence type="ECO:0000256" key="7">
    <source>
        <dbReference type="ARBA" id="ARBA00023136"/>
    </source>
</evidence>
<keyword evidence="11" id="KW-1185">Reference proteome</keyword>
<dbReference type="AlphaFoldDB" id="A0A9J6ZSV9"/>
<dbReference type="Pfam" id="PF00854">
    <property type="entry name" value="PTR2"/>
    <property type="match status" value="1"/>
</dbReference>
<dbReference type="InterPro" id="IPR050171">
    <property type="entry name" value="MFS_Transporters"/>
</dbReference>
<evidence type="ECO:0000256" key="8">
    <source>
        <dbReference type="RuleBase" id="RU003755"/>
    </source>
</evidence>
<protein>
    <submittedName>
        <fullName evidence="10">Peptide MFS transporter</fullName>
    </submittedName>
</protein>
<evidence type="ECO:0000256" key="1">
    <source>
        <dbReference type="ARBA" id="ARBA00004651"/>
    </source>
</evidence>
<dbReference type="PANTHER" id="PTHR23517">
    <property type="entry name" value="RESISTANCE PROTEIN MDTM, PUTATIVE-RELATED-RELATED"/>
    <property type="match status" value="1"/>
</dbReference>
<evidence type="ECO:0000256" key="5">
    <source>
        <dbReference type="ARBA" id="ARBA00022856"/>
    </source>
</evidence>
<reference evidence="10" key="2">
    <citation type="submission" date="2022-06" db="EMBL/GenBank/DDBJ databases">
        <title>Xiashengella guii gen. nov. sp. nov., a bacterium isolated form anaerobic digestion tank.</title>
        <authorList>
            <person name="Huang H."/>
        </authorList>
    </citation>
    <scope>NUCLEOTIDE SEQUENCE</scope>
    <source>
        <strain evidence="10">Ai-910</strain>
    </source>
</reference>
<keyword evidence="4 8" id="KW-0812">Transmembrane</keyword>
<evidence type="ECO:0000313" key="10">
    <source>
        <dbReference type="EMBL" id="URW80643.1"/>
    </source>
</evidence>
<dbReference type="GO" id="GO:0005886">
    <property type="term" value="C:plasma membrane"/>
    <property type="evidence" value="ECO:0007669"/>
    <property type="project" value="UniProtKB-SubCell"/>
</dbReference>
<keyword evidence="7 9" id="KW-0472">Membrane</keyword>
<evidence type="ECO:0000256" key="3">
    <source>
        <dbReference type="ARBA" id="ARBA00022475"/>
    </source>
</evidence>
<evidence type="ECO:0000313" key="11">
    <source>
        <dbReference type="Proteomes" id="UP001056426"/>
    </source>
</evidence>
<dbReference type="Proteomes" id="UP001056426">
    <property type="component" value="Chromosome"/>
</dbReference>
<feature type="transmembrane region" description="Helical" evidence="9">
    <location>
        <begin position="409"/>
        <end position="428"/>
    </location>
</feature>
<dbReference type="InterPro" id="IPR005279">
    <property type="entry name" value="Dipep/tripep_permease"/>
</dbReference>
<dbReference type="RefSeq" id="WP_250725011.1">
    <property type="nucleotide sequence ID" value="NZ_CP098400.1"/>
</dbReference>
<keyword evidence="5" id="KW-0653">Protein transport</keyword>